<dbReference type="PROSITE" id="PS00107">
    <property type="entry name" value="PROTEIN_KINASE_ATP"/>
    <property type="match status" value="1"/>
</dbReference>
<keyword evidence="5 6" id="KW-0067">ATP-binding</keyword>
<dbReference type="SUPFAM" id="SSF56112">
    <property type="entry name" value="Protein kinase-like (PK-like)"/>
    <property type="match status" value="1"/>
</dbReference>
<accession>A0A9P4QCX4</accession>
<organism evidence="9 10">
    <name type="scientific">Polychaeton citri CBS 116435</name>
    <dbReference type="NCBI Taxonomy" id="1314669"/>
    <lineage>
        <taxon>Eukaryota</taxon>
        <taxon>Fungi</taxon>
        <taxon>Dikarya</taxon>
        <taxon>Ascomycota</taxon>
        <taxon>Pezizomycotina</taxon>
        <taxon>Dothideomycetes</taxon>
        <taxon>Dothideomycetidae</taxon>
        <taxon>Capnodiales</taxon>
        <taxon>Capnodiaceae</taxon>
        <taxon>Polychaeton</taxon>
    </lineage>
</organism>
<dbReference type="SMART" id="SM00220">
    <property type="entry name" value="S_TKc"/>
    <property type="match status" value="1"/>
</dbReference>
<comment type="similarity">
    <text evidence="7">Belongs to the protein kinase superfamily.</text>
</comment>
<dbReference type="InterPro" id="IPR011009">
    <property type="entry name" value="Kinase-like_dom_sf"/>
</dbReference>
<evidence type="ECO:0000256" key="4">
    <source>
        <dbReference type="ARBA" id="ARBA00022777"/>
    </source>
</evidence>
<evidence type="ECO:0000256" key="7">
    <source>
        <dbReference type="RuleBase" id="RU000304"/>
    </source>
</evidence>
<evidence type="ECO:0000256" key="3">
    <source>
        <dbReference type="ARBA" id="ARBA00022741"/>
    </source>
</evidence>
<dbReference type="GO" id="GO:0005634">
    <property type="term" value="C:nucleus"/>
    <property type="evidence" value="ECO:0007669"/>
    <property type="project" value="TreeGrafter"/>
</dbReference>
<evidence type="ECO:0000256" key="5">
    <source>
        <dbReference type="ARBA" id="ARBA00022840"/>
    </source>
</evidence>
<dbReference type="InterPro" id="IPR051175">
    <property type="entry name" value="CLK_kinases"/>
</dbReference>
<dbReference type="Gene3D" id="3.30.200.20">
    <property type="entry name" value="Phosphorylase Kinase, domain 1"/>
    <property type="match status" value="1"/>
</dbReference>
<feature type="binding site" evidence="6">
    <location>
        <position position="85"/>
    </location>
    <ligand>
        <name>ATP</name>
        <dbReference type="ChEBI" id="CHEBI:30616"/>
    </ligand>
</feature>
<proteinExistence type="inferred from homology"/>
<dbReference type="GO" id="GO:0005524">
    <property type="term" value="F:ATP binding"/>
    <property type="evidence" value="ECO:0007669"/>
    <property type="project" value="UniProtKB-UniRule"/>
</dbReference>
<dbReference type="OrthoDB" id="5979581at2759"/>
<dbReference type="Proteomes" id="UP000799441">
    <property type="component" value="Unassembled WGS sequence"/>
</dbReference>
<dbReference type="PANTHER" id="PTHR45646:SF11">
    <property type="entry name" value="SERINE_THREONINE-PROTEIN KINASE DOA"/>
    <property type="match status" value="1"/>
</dbReference>
<dbReference type="PROSITE" id="PS50011">
    <property type="entry name" value="PROTEIN_KINASE_DOM"/>
    <property type="match status" value="1"/>
</dbReference>
<dbReference type="Pfam" id="PF00069">
    <property type="entry name" value="Pkinase"/>
    <property type="match status" value="1"/>
</dbReference>
<reference evidence="9" key="1">
    <citation type="journal article" date="2020" name="Stud. Mycol.">
        <title>101 Dothideomycetes genomes: a test case for predicting lifestyles and emergence of pathogens.</title>
        <authorList>
            <person name="Haridas S."/>
            <person name="Albert R."/>
            <person name="Binder M."/>
            <person name="Bloem J."/>
            <person name="Labutti K."/>
            <person name="Salamov A."/>
            <person name="Andreopoulos B."/>
            <person name="Baker S."/>
            <person name="Barry K."/>
            <person name="Bills G."/>
            <person name="Bluhm B."/>
            <person name="Cannon C."/>
            <person name="Castanera R."/>
            <person name="Culley D."/>
            <person name="Daum C."/>
            <person name="Ezra D."/>
            <person name="Gonzalez J."/>
            <person name="Henrissat B."/>
            <person name="Kuo A."/>
            <person name="Liang C."/>
            <person name="Lipzen A."/>
            <person name="Lutzoni F."/>
            <person name="Magnuson J."/>
            <person name="Mondo S."/>
            <person name="Nolan M."/>
            <person name="Ohm R."/>
            <person name="Pangilinan J."/>
            <person name="Park H.-J."/>
            <person name="Ramirez L."/>
            <person name="Alfaro M."/>
            <person name="Sun H."/>
            <person name="Tritt A."/>
            <person name="Yoshinaga Y."/>
            <person name="Zwiers L.-H."/>
            <person name="Turgeon B."/>
            <person name="Goodwin S."/>
            <person name="Spatafora J."/>
            <person name="Crous P."/>
            <person name="Grigoriev I."/>
        </authorList>
    </citation>
    <scope>NUCLEOTIDE SEQUENCE</scope>
    <source>
        <strain evidence="9">CBS 116435</strain>
    </source>
</reference>
<dbReference type="AlphaFoldDB" id="A0A9P4QCX4"/>
<keyword evidence="2" id="KW-0808">Transferase</keyword>
<keyword evidence="4 9" id="KW-0418">Kinase</keyword>
<dbReference type="GO" id="GO:0004674">
    <property type="term" value="F:protein serine/threonine kinase activity"/>
    <property type="evidence" value="ECO:0007669"/>
    <property type="project" value="UniProtKB-KW"/>
</dbReference>
<protein>
    <submittedName>
        <fullName evidence="9">Kinase domain-containing protein</fullName>
    </submittedName>
</protein>
<evidence type="ECO:0000256" key="6">
    <source>
        <dbReference type="PROSITE-ProRule" id="PRU10141"/>
    </source>
</evidence>
<dbReference type="GO" id="GO:0043484">
    <property type="term" value="P:regulation of RNA splicing"/>
    <property type="evidence" value="ECO:0007669"/>
    <property type="project" value="TreeGrafter"/>
</dbReference>
<dbReference type="PROSITE" id="PS00108">
    <property type="entry name" value="PROTEIN_KINASE_ST"/>
    <property type="match status" value="1"/>
</dbReference>
<dbReference type="InterPro" id="IPR000719">
    <property type="entry name" value="Prot_kinase_dom"/>
</dbReference>
<dbReference type="PANTHER" id="PTHR45646">
    <property type="entry name" value="SERINE/THREONINE-PROTEIN KINASE DOA-RELATED"/>
    <property type="match status" value="1"/>
</dbReference>
<comment type="caution">
    <text evidence="9">The sequence shown here is derived from an EMBL/GenBank/DDBJ whole genome shotgun (WGS) entry which is preliminary data.</text>
</comment>
<evidence type="ECO:0000256" key="2">
    <source>
        <dbReference type="ARBA" id="ARBA00022679"/>
    </source>
</evidence>
<evidence type="ECO:0000256" key="1">
    <source>
        <dbReference type="ARBA" id="ARBA00022527"/>
    </source>
</evidence>
<keyword evidence="3 6" id="KW-0547">Nucleotide-binding</keyword>
<name>A0A9P4QCX4_9PEZI</name>
<gene>
    <name evidence="9" type="ORF">K431DRAFT_318794</name>
</gene>
<dbReference type="InterPro" id="IPR008271">
    <property type="entry name" value="Ser/Thr_kinase_AS"/>
</dbReference>
<feature type="domain" description="Protein kinase" evidence="8">
    <location>
        <begin position="59"/>
        <end position="388"/>
    </location>
</feature>
<evidence type="ECO:0000313" key="10">
    <source>
        <dbReference type="Proteomes" id="UP000799441"/>
    </source>
</evidence>
<dbReference type="CDD" id="cd05118">
    <property type="entry name" value="STKc_CMGC"/>
    <property type="match status" value="1"/>
</dbReference>
<keyword evidence="1 7" id="KW-0723">Serine/threonine-protein kinase</keyword>
<sequence>MPQPWRSTSKGRFLSVRSFSRKPAPLIPADKRIEEETLPLYEPQQYYPVHIGDIYQSKYRVAGKLGYGAYSTVWLCRDLWFVALKVSTTLRKHPDATHREYKIYEHLSNLTTTHVGQSEIRGLYDTFELQGSSGQHQCLLQPPMHMSLLDMMALNGEPFSVPLLKMTLQRLLSALDFLHTEAKVIHSDLKTDNLMLSIEDQTILDRFEIAEIDDPSPRKVIDNFPKPDSRKYGLPMLCDFGEARIGATQEGGPLVQPHIYRAPEVTFEMPWGPSIDIWNLACLAWDLLQGKRLFGDIFDGKGHHDPFKHLARMVDLIGPPPRDFVRRSETAGQCFDTGGEWRCLLKKDVVTRVAGREVEPFLQFTRSMLKWLPEERKTARELLQDPWLQA</sequence>
<dbReference type="InterPro" id="IPR017441">
    <property type="entry name" value="Protein_kinase_ATP_BS"/>
</dbReference>
<dbReference type="Gene3D" id="1.10.510.10">
    <property type="entry name" value="Transferase(Phosphotransferase) domain 1"/>
    <property type="match status" value="1"/>
</dbReference>
<evidence type="ECO:0000259" key="8">
    <source>
        <dbReference type="PROSITE" id="PS50011"/>
    </source>
</evidence>
<evidence type="ECO:0000313" key="9">
    <source>
        <dbReference type="EMBL" id="KAF2723595.1"/>
    </source>
</evidence>
<dbReference type="EMBL" id="MU003775">
    <property type="protein sequence ID" value="KAF2723595.1"/>
    <property type="molecule type" value="Genomic_DNA"/>
</dbReference>
<keyword evidence="10" id="KW-1185">Reference proteome</keyword>